<gene>
    <name evidence="1" type="ORF">CGC43_07580</name>
</gene>
<name>A0A345JTT4_9GAMM</name>
<evidence type="ECO:0000313" key="1">
    <source>
        <dbReference type="EMBL" id="AXH30730.1"/>
    </source>
</evidence>
<dbReference type="KEGG" id="foo:CGC45_07590"/>
<evidence type="ECO:0000313" key="2">
    <source>
        <dbReference type="Proteomes" id="UP000253862"/>
    </source>
</evidence>
<evidence type="ECO:0008006" key="3">
    <source>
        <dbReference type="Google" id="ProtNLM"/>
    </source>
</evidence>
<organism evidence="1 2">
    <name type="scientific">Francisella opportunistica</name>
    <dbReference type="NCBI Taxonomy" id="2016517"/>
    <lineage>
        <taxon>Bacteria</taxon>
        <taxon>Pseudomonadati</taxon>
        <taxon>Pseudomonadota</taxon>
        <taxon>Gammaproteobacteria</taxon>
        <taxon>Thiotrichales</taxon>
        <taxon>Francisellaceae</taxon>
        <taxon>Francisella</taxon>
    </lineage>
</organism>
<accession>A0A345JTT4</accession>
<dbReference type="EMBL" id="CP022375">
    <property type="protein sequence ID" value="AXH30730.1"/>
    <property type="molecule type" value="Genomic_DNA"/>
</dbReference>
<dbReference type="PANTHER" id="PTHR38589">
    <property type="entry name" value="BLR0621 PROTEIN"/>
    <property type="match status" value="1"/>
</dbReference>
<dbReference type="Proteomes" id="UP000253862">
    <property type="component" value="Chromosome"/>
</dbReference>
<protein>
    <recommendedName>
        <fullName evidence="3">YkuD domain-containing protein</fullName>
    </recommendedName>
</protein>
<reference evidence="1 2" key="1">
    <citation type="submission" date="2017-07" db="EMBL/GenBank/DDBJ databases">
        <title>Complete genome sequences and comparative analysis of the novel pathogen Francisella opportunistica.</title>
        <authorList>
            <person name="Dietrich E.A."/>
            <person name="Kingry L.C."/>
            <person name="Petersen J.M."/>
        </authorList>
    </citation>
    <scope>NUCLEOTIDE SEQUENCE [LARGE SCALE GENOMIC DNA]</scope>
    <source>
        <strain evidence="1 2">14-2155</strain>
    </source>
</reference>
<proteinExistence type="predicted"/>
<dbReference type="PANTHER" id="PTHR38589:SF1">
    <property type="entry name" value="BLR0621 PROTEIN"/>
    <property type="match status" value="1"/>
</dbReference>
<keyword evidence="2" id="KW-1185">Reference proteome</keyword>
<dbReference type="AlphaFoldDB" id="A0A345JTT4"/>
<dbReference type="OrthoDB" id="9804204at2"/>
<sequence length="200" mass="22278">MTARLWYFNKIGDNNWIVVKSARTVVVGKNGLAWADSSYQNLAKAPLKQEGDSKSPAGIFSLGKIFGVANMTLANYIQLKTGIICIDDSNSKYYNHIVDSKQISDKDWHSAENMSKISLYKYGIEVLYNANPAIPKKGSCIFMHIWKSATIGTEGCTAMAEDDISDIQASLDSSKKPVLVQLPQYIYEQVKNDWQLPDLS</sequence>